<dbReference type="GO" id="GO:0042802">
    <property type="term" value="F:identical protein binding"/>
    <property type="evidence" value="ECO:0007669"/>
    <property type="project" value="InterPro"/>
</dbReference>
<feature type="transmembrane region" description="Helical" evidence="12">
    <location>
        <begin position="48"/>
        <end position="70"/>
    </location>
</feature>
<gene>
    <name evidence="13" type="ORF">MNOR_LOCUS9386</name>
</gene>
<dbReference type="InterPro" id="IPR007866">
    <property type="entry name" value="TRIC_channel"/>
</dbReference>
<organism evidence="13 14">
    <name type="scientific">Meganyctiphanes norvegica</name>
    <name type="common">Northern krill</name>
    <name type="synonym">Thysanopoda norvegica</name>
    <dbReference type="NCBI Taxonomy" id="48144"/>
    <lineage>
        <taxon>Eukaryota</taxon>
        <taxon>Metazoa</taxon>
        <taxon>Ecdysozoa</taxon>
        <taxon>Arthropoda</taxon>
        <taxon>Crustacea</taxon>
        <taxon>Multicrustacea</taxon>
        <taxon>Malacostraca</taxon>
        <taxon>Eumalacostraca</taxon>
        <taxon>Eucarida</taxon>
        <taxon>Euphausiacea</taxon>
        <taxon>Euphausiidae</taxon>
        <taxon>Meganyctiphanes</taxon>
    </lineage>
</organism>
<dbReference type="GO" id="GO:0005267">
    <property type="term" value="F:potassium channel activity"/>
    <property type="evidence" value="ECO:0007669"/>
    <property type="project" value="UniProtKB-KW"/>
</dbReference>
<evidence type="ECO:0000313" key="13">
    <source>
        <dbReference type="EMBL" id="CAL4074028.1"/>
    </source>
</evidence>
<evidence type="ECO:0000256" key="5">
    <source>
        <dbReference type="ARBA" id="ARBA00022692"/>
    </source>
</evidence>
<dbReference type="PANTHER" id="PTHR12454">
    <property type="entry name" value="TRIMERIC INTRACELLULAR CATION CHANNEL"/>
    <property type="match status" value="1"/>
</dbReference>
<evidence type="ECO:0000256" key="4">
    <source>
        <dbReference type="ARBA" id="ARBA00022538"/>
    </source>
</evidence>
<evidence type="ECO:0000256" key="8">
    <source>
        <dbReference type="ARBA" id="ARBA00022989"/>
    </source>
</evidence>
<dbReference type="AlphaFoldDB" id="A0AAV2QAG3"/>
<dbReference type="Pfam" id="PF05197">
    <property type="entry name" value="TRIC"/>
    <property type="match status" value="1"/>
</dbReference>
<dbReference type="PANTHER" id="PTHR12454:SF11">
    <property type="entry name" value="GH25683P"/>
    <property type="match status" value="1"/>
</dbReference>
<dbReference type="EMBL" id="CAXKWB010004531">
    <property type="protein sequence ID" value="CAL4074028.1"/>
    <property type="molecule type" value="Genomic_DNA"/>
</dbReference>
<keyword evidence="8 12" id="KW-1133">Transmembrane helix</keyword>
<comment type="caution">
    <text evidence="13">The sequence shown here is derived from an EMBL/GenBank/DDBJ whole genome shotgun (WGS) entry which is preliminary data.</text>
</comment>
<feature type="transmembrane region" description="Helical" evidence="12">
    <location>
        <begin position="82"/>
        <end position="104"/>
    </location>
</feature>
<evidence type="ECO:0000256" key="11">
    <source>
        <dbReference type="ARBA" id="ARBA00023303"/>
    </source>
</evidence>
<evidence type="ECO:0000256" key="1">
    <source>
        <dbReference type="ARBA" id="ARBA00004127"/>
    </source>
</evidence>
<evidence type="ECO:0000256" key="12">
    <source>
        <dbReference type="SAM" id="Phobius"/>
    </source>
</evidence>
<keyword evidence="11" id="KW-0407">Ion channel</keyword>
<proteinExistence type="inferred from homology"/>
<keyword evidence="9" id="KW-0406">Ion transport</keyword>
<dbReference type="GO" id="GO:0012505">
    <property type="term" value="C:endomembrane system"/>
    <property type="evidence" value="ECO:0007669"/>
    <property type="project" value="UniProtKB-SubCell"/>
</dbReference>
<keyword evidence="3" id="KW-0813">Transport</keyword>
<evidence type="ECO:0000256" key="7">
    <source>
        <dbReference type="ARBA" id="ARBA00022958"/>
    </source>
</evidence>
<keyword evidence="7" id="KW-0630">Potassium</keyword>
<accession>A0AAV2QAG3</accession>
<evidence type="ECO:0008006" key="15">
    <source>
        <dbReference type="Google" id="ProtNLM"/>
    </source>
</evidence>
<comment type="subcellular location">
    <subcellularLocation>
        <location evidence="1">Endomembrane system</location>
        <topology evidence="1">Multi-pass membrane protein</topology>
    </subcellularLocation>
</comment>
<sequence>MDLAALAESVNQINVQWWPYFDLVHCILACTSVRDQLKSLEFSRKNPFSTYLSCMLTIFAGGLICNPLLGEPVLGALKNQQLVVMATIVWYLTFYCPFDLMVNISKVFPVKVVMSVMKEVYRTKKVAGGVALGAKVFPGNYLIMIIIGTIKGNGSAFMKIIAGLFRGTWDTKSMEVVSPSFQTKGCLIASVIFILETYTNLITVPHALVCLGVGSFFVYSKLVSLFDVHKPIIPLESNFCYLFCGGLLDSMDGVSENNQSESKKTD</sequence>
<dbReference type="GO" id="GO:0016020">
    <property type="term" value="C:membrane"/>
    <property type="evidence" value="ECO:0007669"/>
    <property type="project" value="InterPro"/>
</dbReference>
<protein>
    <recommendedName>
        <fullName evidence="15">Trimeric intracellular cation channel type B</fullName>
    </recommendedName>
</protein>
<keyword evidence="5 12" id="KW-0812">Transmembrane</keyword>
<comment type="similarity">
    <text evidence="2">Belongs to the TMEM38 family.</text>
</comment>
<evidence type="ECO:0000256" key="9">
    <source>
        <dbReference type="ARBA" id="ARBA00023065"/>
    </source>
</evidence>
<reference evidence="13 14" key="1">
    <citation type="submission" date="2024-05" db="EMBL/GenBank/DDBJ databases">
        <authorList>
            <person name="Wallberg A."/>
        </authorList>
    </citation>
    <scope>NUCLEOTIDE SEQUENCE [LARGE SCALE GENOMIC DNA]</scope>
</reference>
<evidence type="ECO:0000256" key="10">
    <source>
        <dbReference type="ARBA" id="ARBA00023136"/>
    </source>
</evidence>
<keyword evidence="14" id="KW-1185">Reference proteome</keyword>
<evidence type="ECO:0000313" key="14">
    <source>
        <dbReference type="Proteomes" id="UP001497623"/>
    </source>
</evidence>
<keyword evidence="10 12" id="KW-0472">Membrane</keyword>
<keyword evidence="6" id="KW-0631">Potassium channel</keyword>
<dbReference type="Proteomes" id="UP001497623">
    <property type="component" value="Unassembled WGS sequence"/>
</dbReference>
<feature type="transmembrane region" description="Helical" evidence="12">
    <location>
        <begin position="201"/>
        <end position="220"/>
    </location>
</feature>
<evidence type="ECO:0000256" key="2">
    <source>
        <dbReference type="ARBA" id="ARBA00005766"/>
    </source>
</evidence>
<evidence type="ECO:0000256" key="3">
    <source>
        <dbReference type="ARBA" id="ARBA00022448"/>
    </source>
</evidence>
<keyword evidence="4" id="KW-0633">Potassium transport</keyword>
<name>A0AAV2QAG3_MEGNR</name>
<evidence type="ECO:0000256" key="6">
    <source>
        <dbReference type="ARBA" id="ARBA00022826"/>
    </source>
</evidence>